<dbReference type="EMBL" id="FONH01000005">
    <property type="protein sequence ID" value="SFE91887.1"/>
    <property type="molecule type" value="Genomic_DNA"/>
</dbReference>
<reference evidence="2" key="1">
    <citation type="submission" date="2016-10" db="EMBL/GenBank/DDBJ databases">
        <authorList>
            <person name="Varghese N."/>
            <person name="Submissions S."/>
        </authorList>
    </citation>
    <scope>NUCLEOTIDE SEQUENCE [LARGE SCALE GENOMIC DNA]</scope>
    <source>
        <strain evidence="2">UNC178MFTsu3.1</strain>
    </source>
</reference>
<name>A0A1I2EGW8_9GAMM</name>
<accession>A0A1I2EGW8</accession>
<evidence type="ECO:0000313" key="2">
    <source>
        <dbReference type="Proteomes" id="UP000199477"/>
    </source>
</evidence>
<protein>
    <submittedName>
        <fullName evidence="1">Uncharacterized protein</fullName>
    </submittedName>
</protein>
<dbReference type="STRING" id="500610.SAMN02799615_01945"/>
<dbReference type="RefSeq" id="WP_026635341.1">
    <property type="nucleotide sequence ID" value="NZ_FONH01000005.1"/>
</dbReference>
<dbReference type="Proteomes" id="UP000199477">
    <property type="component" value="Unassembled WGS sequence"/>
</dbReference>
<keyword evidence="2" id="KW-1185">Reference proteome</keyword>
<dbReference type="AlphaFoldDB" id="A0A1I2EGW8"/>
<gene>
    <name evidence="1" type="ORF">SAMN02799615_01945</name>
</gene>
<evidence type="ECO:0000313" key="1">
    <source>
        <dbReference type="EMBL" id="SFE91887.1"/>
    </source>
</evidence>
<sequence>MNLPEVQSRPLAPSLDVGALHALAAQGLAQRLPASHGSQLLGLDVWAGTSAAERLLGGTGAAPPGGGAQLDQVVSHILAPLG</sequence>
<proteinExistence type="predicted"/>
<organism evidence="1 2">
    <name type="scientific">Dyella marensis</name>
    <dbReference type="NCBI Taxonomy" id="500610"/>
    <lineage>
        <taxon>Bacteria</taxon>
        <taxon>Pseudomonadati</taxon>
        <taxon>Pseudomonadota</taxon>
        <taxon>Gammaproteobacteria</taxon>
        <taxon>Lysobacterales</taxon>
        <taxon>Rhodanobacteraceae</taxon>
        <taxon>Dyella</taxon>
    </lineage>
</organism>